<evidence type="ECO:0000256" key="7">
    <source>
        <dbReference type="ARBA" id="ARBA00022989"/>
    </source>
</evidence>
<feature type="transmembrane region" description="Helical" evidence="9">
    <location>
        <begin position="113"/>
        <end position="132"/>
    </location>
</feature>
<evidence type="ECO:0000256" key="8">
    <source>
        <dbReference type="ARBA" id="ARBA00023136"/>
    </source>
</evidence>
<organism evidence="10 12">
    <name type="scientific">Candidatus Altarchaeum hamiconexum</name>
    <dbReference type="NCBI Taxonomy" id="1803513"/>
    <lineage>
        <taxon>Archaea</taxon>
        <taxon>Candidatus Altarchaeota</taxon>
        <taxon>Candidatus Altiarchaeia</taxon>
        <taxon>Candidatus Altarchaeales</taxon>
        <taxon>Candidatus Altarchaeaceae</taxon>
        <taxon>Candidatus Altarchaeum</taxon>
    </lineage>
</organism>
<dbReference type="InterPro" id="IPR001204">
    <property type="entry name" value="Phos_transporter"/>
</dbReference>
<dbReference type="GO" id="GO:0005315">
    <property type="term" value="F:phosphate transmembrane transporter activity"/>
    <property type="evidence" value="ECO:0007669"/>
    <property type="project" value="InterPro"/>
</dbReference>
<evidence type="ECO:0000256" key="5">
    <source>
        <dbReference type="ARBA" id="ARBA00022592"/>
    </source>
</evidence>
<keyword evidence="5" id="KW-0592">Phosphate transport</keyword>
<keyword evidence="8 9" id="KW-0472">Membrane</keyword>
<dbReference type="GO" id="GO:0016020">
    <property type="term" value="C:membrane"/>
    <property type="evidence" value="ECO:0007669"/>
    <property type="project" value="UniProtKB-SubCell"/>
</dbReference>
<gene>
    <name evidence="11" type="ORF">GW779_06620</name>
    <name evidence="10" type="ORF">GW910_06160</name>
</gene>
<comment type="function">
    <text evidence="1">Potential transporter for phosphate.</text>
</comment>
<dbReference type="Pfam" id="PF01384">
    <property type="entry name" value="PHO4"/>
    <property type="match status" value="1"/>
</dbReference>
<feature type="transmembrane region" description="Helical" evidence="9">
    <location>
        <begin position="83"/>
        <end position="101"/>
    </location>
</feature>
<feature type="transmembrane region" description="Helical" evidence="9">
    <location>
        <begin position="44"/>
        <end position="63"/>
    </location>
</feature>
<dbReference type="Proteomes" id="UP000738826">
    <property type="component" value="Unassembled WGS sequence"/>
</dbReference>
<evidence type="ECO:0000256" key="1">
    <source>
        <dbReference type="ARBA" id="ARBA00001981"/>
    </source>
</evidence>
<comment type="subcellular location">
    <subcellularLocation>
        <location evidence="2">Membrane</location>
        <topology evidence="2">Multi-pass membrane protein</topology>
    </subcellularLocation>
</comment>
<comment type="caution">
    <text evidence="10">The sequence shown here is derived from an EMBL/GenBank/DDBJ whole genome shotgun (WGS) entry which is preliminary data.</text>
</comment>
<evidence type="ECO:0000313" key="10">
    <source>
        <dbReference type="EMBL" id="NCN65623.1"/>
    </source>
</evidence>
<dbReference type="Proteomes" id="UP000768163">
    <property type="component" value="Unassembled WGS sequence"/>
</dbReference>
<evidence type="ECO:0000256" key="9">
    <source>
        <dbReference type="SAM" id="Phobius"/>
    </source>
</evidence>
<keyword evidence="6 9" id="KW-0812">Transmembrane</keyword>
<sequence length="339" mass="35975">MDVIILAGIVVVVILIFDFINGFHDTANQISPTIGAKALKPRDAVLLAAIFNFAGPFILGTAVADTIGKITSSSFLKAQSFEFAMSIILCAILSAIAWNLITWWKGIPSSSSHALVGSVVGAVTAAIGFETIKISALEKTFTGLLGSPIIAFCIAFLIAILIFWITFKIFKNSPKSGKIYKYSQIFFVMWTGLGHGGNDATKSMGIIALVLLIAGITQKFEIPFWVIFSCSLAMALGTAIGGFKIIRTMAKKTTKITPDIGFAAQMGNSLVLIVGTLIGFPMSTTHVITASILGAGTAKGVKRVQWGLAKNILATWVLTVPVTALLAGLLVVLVKILFF</sequence>
<feature type="transmembrane region" description="Helical" evidence="9">
    <location>
        <begin position="313"/>
        <end position="338"/>
    </location>
</feature>
<feature type="transmembrane region" description="Helical" evidence="9">
    <location>
        <begin position="267"/>
        <end position="293"/>
    </location>
</feature>
<feature type="transmembrane region" description="Helical" evidence="9">
    <location>
        <begin position="144"/>
        <end position="167"/>
    </location>
</feature>
<evidence type="ECO:0000256" key="2">
    <source>
        <dbReference type="ARBA" id="ARBA00004141"/>
    </source>
</evidence>
<dbReference type="PANTHER" id="PTHR11101">
    <property type="entry name" value="PHOSPHATE TRANSPORTER"/>
    <property type="match status" value="1"/>
</dbReference>
<protein>
    <submittedName>
        <fullName evidence="10">Inorganic phosphate transporter</fullName>
    </submittedName>
</protein>
<dbReference type="EMBL" id="JAACVF010000180">
    <property type="protein sequence ID" value="NCN65623.1"/>
    <property type="molecule type" value="Genomic_DNA"/>
</dbReference>
<accession>A0A8J7YXI0</accession>
<evidence type="ECO:0000256" key="6">
    <source>
        <dbReference type="ARBA" id="ARBA00022692"/>
    </source>
</evidence>
<comment type="similarity">
    <text evidence="3">Belongs to the inorganic phosphate transporter (PiT) (TC 2.A.20) family.</text>
</comment>
<evidence type="ECO:0000256" key="3">
    <source>
        <dbReference type="ARBA" id="ARBA00009916"/>
    </source>
</evidence>
<evidence type="ECO:0000313" key="11">
    <source>
        <dbReference type="EMBL" id="NCS92052.1"/>
    </source>
</evidence>
<dbReference type="EMBL" id="JAACQH010000166">
    <property type="protein sequence ID" value="NCS92052.1"/>
    <property type="molecule type" value="Genomic_DNA"/>
</dbReference>
<feature type="transmembrane region" description="Helical" evidence="9">
    <location>
        <begin position="6"/>
        <end position="23"/>
    </location>
</feature>
<keyword evidence="4" id="KW-0813">Transport</keyword>
<reference evidence="10" key="1">
    <citation type="submission" date="2019-11" db="EMBL/GenBank/DDBJ databases">
        <title>Lipid analysis of CO2-rich subsurface aquifers suggests an autotrophy-based deep biosphere with lysolipids enriched in CPR bacteria.</title>
        <authorList>
            <person name="Probst A.J."/>
            <person name="Elling F.J."/>
            <person name="Castelle C.J."/>
            <person name="Zhu Q."/>
            <person name="Elvert M."/>
            <person name="Birarda G."/>
            <person name="Holman H.-Y."/>
            <person name="Lane K.R."/>
            <person name="Ladd B."/>
            <person name="Ryan M.C."/>
            <person name="Woyke T."/>
            <person name="Hinrichs K.-U."/>
            <person name="Banfield J.F."/>
        </authorList>
    </citation>
    <scope>NUCLEOTIDE SEQUENCE</scope>
    <source>
        <strain evidence="10">CG_2015-01_33_1645</strain>
        <strain evidence="11">CG_2015-04_33_537</strain>
    </source>
</reference>
<dbReference type="PANTHER" id="PTHR11101:SF80">
    <property type="entry name" value="PHOSPHATE TRANSPORTER"/>
    <property type="match status" value="1"/>
</dbReference>
<keyword evidence="7 9" id="KW-1133">Transmembrane helix</keyword>
<evidence type="ECO:0000256" key="4">
    <source>
        <dbReference type="ARBA" id="ARBA00022448"/>
    </source>
</evidence>
<feature type="transmembrane region" description="Helical" evidence="9">
    <location>
        <begin position="222"/>
        <end position="246"/>
    </location>
</feature>
<name>A0A8J7YXI0_9ARCH</name>
<proteinExistence type="inferred from homology"/>
<feature type="transmembrane region" description="Helical" evidence="9">
    <location>
        <begin position="187"/>
        <end position="216"/>
    </location>
</feature>
<dbReference type="AlphaFoldDB" id="A0A8J7YXI0"/>
<dbReference type="GO" id="GO:0035435">
    <property type="term" value="P:phosphate ion transmembrane transport"/>
    <property type="evidence" value="ECO:0007669"/>
    <property type="project" value="TreeGrafter"/>
</dbReference>
<evidence type="ECO:0000313" key="12">
    <source>
        <dbReference type="Proteomes" id="UP000768163"/>
    </source>
</evidence>